<dbReference type="EMBL" id="JADFTS010000005">
    <property type="protein sequence ID" value="KAF9605206.1"/>
    <property type="molecule type" value="Genomic_DNA"/>
</dbReference>
<evidence type="ECO:0000256" key="14">
    <source>
        <dbReference type="SAM" id="Coils"/>
    </source>
</evidence>
<dbReference type="InterPro" id="IPR045261">
    <property type="entry name" value="MORC_ATPase"/>
</dbReference>
<keyword evidence="7" id="KW-0378">Hydrolase</keyword>
<feature type="compositionally biased region" description="Low complexity" evidence="15">
    <location>
        <begin position="490"/>
        <end position="505"/>
    </location>
</feature>
<dbReference type="GO" id="GO:0016887">
    <property type="term" value="F:ATP hydrolysis activity"/>
    <property type="evidence" value="ECO:0007669"/>
    <property type="project" value="InterPro"/>
</dbReference>
<evidence type="ECO:0000256" key="3">
    <source>
        <dbReference type="ARBA" id="ARBA00022722"/>
    </source>
</evidence>
<comment type="caution">
    <text evidence="17">The sequence shown here is derived from an EMBL/GenBank/DDBJ whole genome shotgun (WGS) entry which is preliminary data.</text>
</comment>
<keyword evidence="4" id="KW-0547">Nucleotide-binding</keyword>
<dbReference type="InterPro" id="IPR041006">
    <property type="entry name" value="Morc_S5"/>
</dbReference>
<evidence type="ECO:0000256" key="10">
    <source>
        <dbReference type="ARBA" id="ARBA00023054"/>
    </source>
</evidence>
<protein>
    <recommendedName>
        <fullName evidence="16">Morc S5 domain-containing protein</fullName>
    </recommendedName>
</protein>
<dbReference type="GO" id="GO:0006325">
    <property type="term" value="P:chromatin organization"/>
    <property type="evidence" value="ECO:0007669"/>
    <property type="project" value="UniProtKB-KW"/>
</dbReference>
<dbReference type="Gene3D" id="3.30.565.10">
    <property type="entry name" value="Histidine kinase-like ATPase, C-terminal domain"/>
    <property type="match status" value="1"/>
</dbReference>
<proteinExistence type="inferred from homology"/>
<feature type="region of interest" description="Disordered" evidence="15">
    <location>
        <begin position="473"/>
        <end position="505"/>
    </location>
</feature>
<evidence type="ECO:0000313" key="18">
    <source>
        <dbReference type="Proteomes" id="UP000631114"/>
    </source>
</evidence>
<evidence type="ECO:0000256" key="7">
    <source>
        <dbReference type="ARBA" id="ARBA00022801"/>
    </source>
</evidence>
<evidence type="ECO:0000256" key="5">
    <source>
        <dbReference type="ARBA" id="ARBA00022759"/>
    </source>
</evidence>
<dbReference type="Pfam" id="PF17942">
    <property type="entry name" value="Morc6_S5"/>
    <property type="match status" value="1"/>
</dbReference>
<dbReference type="GO" id="GO:0031349">
    <property type="term" value="P:positive regulation of defense response"/>
    <property type="evidence" value="ECO:0007669"/>
    <property type="project" value="UniProtKB-ARBA"/>
</dbReference>
<organism evidence="17 18">
    <name type="scientific">Coptis chinensis</name>
    <dbReference type="NCBI Taxonomy" id="261450"/>
    <lineage>
        <taxon>Eukaryota</taxon>
        <taxon>Viridiplantae</taxon>
        <taxon>Streptophyta</taxon>
        <taxon>Embryophyta</taxon>
        <taxon>Tracheophyta</taxon>
        <taxon>Spermatophyta</taxon>
        <taxon>Magnoliopsida</taxon>
        <taxon>Ranunculales</taxon>
        <taxon>Ranunculaceae</taxon>
        <taxon>Coptidoideae</taxon>
        <taxon>Coptis</taxon>
    </lineage>
</organism>
<dbReference type="GO" id="GO:0005524">
    <property type="term" value="F:ATP binding"/>
    <property type="evidence" value="ECO:0007669"/>
    <property type="project" value="UniProtKB-KW"/>
</dbReference>
<dbReference type="Pfam" id="PF13589">
    <property type="entry name" value="HATPase_c_3"/>
    <property type="match status" value="1"/>
</dbReference>
<evidence type="ECO:0000256" key="11">
    <source>
        <dbReference type="ARBA" id="ARBA00023158"/>
    </source>
</evidence>
<dbReference type="GO" id="GO:0031047">
    <property type="term" value="P:regulatory ncRNA-mediated gene silencing"/>
    <property type="evidence" value="ECO:0007669"/>
    <property type="project" value="UniProtKB-KW"/>
</dbReference>
<dbReference type="SUPFAM" id="SSF55874">
    <property type="entry name" value="ATPase domain of HSP90 chaperone/DNA topoisomerase II/histidine kinase"/>
    <property type="match status" value="1"/>
</dbReference>
<sequence length="625" mass="71037">MTFHVKQEKTNTQDYHANLNNKSLVSTPDISNNNEDNASVYKKRKFHRSGEVDLPLSAVPISQTPLHSSSSSAVAVVGKSCKQFWKAGDYEVTGADNVPYSSPGGLDRARVHPKFLHSNATSHKWALGALAELLDNSVDEICHGATYVNVDVLENKNNGNRMLLVQDNGGGMSPDTMRHCMSFGYSAKSKVANTIGQYGNGFKTSTMRLGADVIVFSRCLGKRPTISIGMLSYTFLRSTGKDDIVVPMLDYENEGNKWNKKMRSSTGDWNRNLETIIKWSPYSSEADLLQQFDLMENHGTRIILYNLWDDDQGELELDFGTDLHDIQIRGANRDESKIEMAKEFPNSKHFFTYQHSLRIYTSILYLRLPPEFRIILRGRQVQHHKIVNDMMLVEKRCYRPVSADGVPSNVSADVTIGFVKDAKYHIDVQGFSVYHKNRLIKPFWRVWNAAGSNGRGIIESSVSSSEKRSVSLSKETKHVLKGKSDEALPDNISRSDTSSQSTDTNITCNANERASCLDADLELENQQLMDKIKKMEESFSRDLELERHRCRILETQLKEKEQMSENLDKETDTIIEDFSEERDRRVNEEENLRNKMKEASNIIDELRKKVIVLVNMNSPFSKREH</sequence>
<gene>
    <name evidence="17" type="ORF">IFM89_014319</name>
</gene>
<evidence type="ECO:0000313" key="17">
    <source>
        <dbReference type="EMBL" id="KAF9605206.1"/>
    </source>
</evidence>
<dbReference type="InterPro" id="IPR036890">
    <property type="entry name" value="HATPase_C_sf"/>
</dbReference>
<dbReference type="PANTHER" id="PTHR23336:SF80">
    <property type="entry name" value="PROTEIN MICRORCHIDIA 7-LIKE"/>
    <property type="match status" value="1"/>
</dbReference>
<dbReference type="GO" id="GO:0004519">
    <property type="term" value="F:endonuclease activity"/>
    <property type="evidence" value="ECO:0007669"/>
    <property type="project" value="UniProtKB-KW"/>
</dbReference>
<comment type="subcellular location">
    <subcellularLocation>
        <location evidence="1">Nucleus</location>
    </subcellularLocation>
</comment>
<keyword evidence="12" id="KW-0234">DNA repair</keyword>
<keyword evidence="10 14" id="KW-0175">Coiled coil</keyword>
<evidence type="ECO:0000256" key="15">
    <source>
        <dbReference type="SAM" id="MobiDB-lite"/>
    </source>
</evidence>
<keyword evidence="11" id="KW-0943">RNA-mediated gene silencing</keyword>
<keyword evidence="6" id="KW-0227">DNA damage</keyword>
<keyword evidence="3" id="KW-0540">Nuclease</keyword>
<feature type="coiled-coil region" evidence="14">
    <location>
        <begin position="518"/>
        <end position="609"/>
    </location>
</feature>
<feature type="domain" description="Morc S5" evidence="16">
    <location>
        <begin position="355"/>
        <end position="458"/>
    </location>
</feature>
<name>A0A835HSZ8_9MAGN</name>
<keyword evidence="9" id="KW-0156">Chromatin regulator</keyword>
<dbReference type="OrthoDB" id="757982at2759"/>
<dbReference type="Proteomes" id="UP000631114">
    <property type="component" value="Unassembled WGS sequence"/>
</dbReference>
<evidence type="ECO:0000256" key="6">
    <source>
        <dbReference type="ARBA" id="ARBA00022763"/>
    </source>
</evidence>
<dbReference type="FunFam" id="3.30.565.10:FF:000075">
    <property type="entry name" value="MORC family CW-type zinc finger protein 4"/>
    <property type="match status" value="1"/>
</dbReference>
<evidence type="ECO:0000256" key="4">
    <source>
        <dbReference type="ARBA" id="ARBA00022741"/>
    </source>
</evidence>
<evidence type="ECO:0000259" key="16">
    <source>
        <dbReference type="Pfam" id="PF17942"/>
    </source>
</evidence>
<dbReference type="GO" id="GO:0006281">
    <property type="term" value="P:DNA repair"/>
    <property type="evidence" value="ECO:0007669"/>
    <property type="project" value="UniProtKB-KW"/>
</dbReference>
<evidence type="ECO:0000256" key="1">
    <source>
        <dbReference type="ARBA" id="ARBA00004123"/>
    </source>
</evidence>
<evidence type="ECO:0000256" key="13">
    <source>
        <dbReference type="ARBA" id="ARBA00023242"/>
    </source>
</evidence>
<evidence type="ECO:0000256" key="2">
    <source>
        <dbReference type="ARBA" id="ARBA00007845"/>
    </source>
</evidence>
<reference evidence="17 18" key="1">
    <citation type="submission" date="2020-10" db="EMBL/GenBank/DDBJ databases">
        <title>The Coptis chinensis genome and diversification of protoberbering-type alkaloids.</title>
        <authorList>
            <person name="Wang B."/>
            <person name="Shu S."/>
            <person name="Song C."/>
            <person name="Liu Y."/>
        </authorList>
    </citation>
    <scope>NUCLEOTIDE SEQUENCE [LARGE SCALE GENOMIC DNA]</scope>
    <source>
        <strain evidence="17">HL-2020</strain>
        <tissue evidence="17">Leaf</tissue>
    </source>
</reference>
<dbReference type="AlphaFoldDB" id="A0A835HSZ8"/>
<dbReference type="GO" id="GO:0005634">
    <property type="term" value="C:nucleus"/>
    <property type="evidence" value="ECO:0007669"/>
    <property type="project" value="UniProtKB-SubCell"/>
</dbReference>
<keyword evidence="8" id="KW-0067">ATP-binding</keyword>
<evidence type="ECO:0000256" key="9">
    <source>
        <dbReference type="ARBA" id="ARBA00022853"/>
    </source>
</evidence>
<dbReference type="PANTHER" id="PTHR23336">
    <property type="entry name" value="ZINC FINGER CW-TYPE COILED-COIL DOMAIN PROTEIN 3"/>
    <property type="match status" value="1"/>
</dbReference>
<comment type="similarity">
    <text evidence="2">Belongs to the MORC ATPase protein family.</text>
</comment>
<feature type="compositionally biased region" description="Basic and acidic residues" evidence="15">
    <location>
        <begin position="473"/>
        <end position="486"/>
    </location>
</feature>
<evidence type="ECO:0000256" key="8">
    <source>
        <dbReference type="ARBA" id="ARBA00022840"/>
    </source>
</evidence>
<keyword evidence="5" id="KW-0255">Endonuclease</keyword>
<evidence type="ECO:0000256" key="12">
    <source>
        <dbReference type="ARBA" id="ARBA00023204"/>
    </source>
</evidence>
<accession>A0A835HSZ8</accession>
<keyword evidence="13" id="KW-0539">Nucleus</keyword>
<keyword evidence="18" id="KW-1185">Reference proteome</keyword>